<protein>
    <submittedName>
        <fullName evidence="1">Uncharacterized protein</fullName>
    </submittedName>
</protein>
<proteinExistence type="predicted"/>
<evidence type="ECO:0000313" key="1">
    <source>
        <dbReference type="EMBL" id="UUR07588.1"/>
    </source>
</evidence>
<sequence>MTSYRLDSFKNGKRVVSYIVDGLDDDDMAVKLVLADCTFGHCKLYRDDKVVAEMDGGVWSLPVTPRTTRAANLDSLLRKQGTIA</sequence>
<dbReference type="Proteomes" id="UP000831921">
    <property type="component" value="Chromosome"/>
</dbReference>
<reference evidence="1 2" key="1">
    <citation type="submission" date="2022-05" db="EMBL/GenBank/DDBJ databases">
        <title>S8-45 Sphingomonas ultraviolaceadurans.</title>
        <authorList>
            <person name="Liu Y."/>
        </authorList>
    </citation>
    <scope>NUCLEOTIDE SEQUENCE [LARGE SCALE GENOMIC DNA]</scope>
    <source>
        <strain evidence="1 2">S8-45</strain>
    </source>
</reference>
<accession>A0ABY5MSV2</accession>
<dbReference type="RefSeq" id="WP_249503374.1">
    <property type="nucleotide sequence ID" value="NZ_CP097253.1"/>
</dbReference>
<organism evidence="1 2">
    <name type="scientific">Sphingomonas glaciei</name>
    <dbReference type="NCBI Taxonomy" id="2938948"/>
    <lineage>
        <taxon>Bacteria</taxon>
        <taxon>Pseudomonadati</taxon>
        <taxon>Pseudomonadota</taxon>
        <taxon>Alphaproteobacteria</taxon>
        <taxon>Sphingomonadales</taxon>
        <taxon>Sphingomonadaceae</taxon>
        <taxon>Sphingomonas</taxon>
    </lineage>
</organism>
<keyword evidence="2" id="KW-1185">Reference proteome</keyword>
<gene>
    <name evidence="1" type="ORF">M1K48_11690</name>
</gene>
<name>A0ABY5MSV2_9SPHN</name>
<dbReference type="EMBL" id="CP097253">
    <property type="protein sequence ID" value="UUR07588.1"/>
    <property type="molecule type" value="Genomic_DNA"/>
</dbReference>
<evidence type="ECO:0000313" key="2">
    <source>
        <dbReference type="Proteomes" id="UP000831921"/>
    </source>
</evidence>